<dbReference type="PANTHER" id="PTHR30540">
    <property type="entry name" value="OSMOTIC STRESS POTASSIUM TRANSPORTER"/>
    <property type="match status" value="1"/>
</dbReference>
<dbReference type="Pfam" id="PF02705">
    <property type="entry name" value="K_trans"/>
    <property type="match status" value="1"/>
</dbReference>
<dbReference type="GO" id="GO:0005886">
    <property type="term" value="C:plasma membrane"/>
    <property type="evidence" value="ECO:0007669"/>
    <property type="project" value="UniProtKB-SubCell"/>
</dbReference>
<dbReference type="InterPro" id="IPR003855">
    <property type="entry name" value="K+_transporter"/>
</dbReference>
<comment type="caution">
    <text evidence="5">The sequence shown here is derived from an EMBL/GenBank/DDBJ whole genome shotgun (WGS) entry which is preliminary data.</text>
</comment>
<protein>
    <recommendedName>
        <fullName evidence="4">K+ potassium transporter integral membrane domain-containing protein</fullName>
    </recommendedName>
</protein>
<evidence type="ECO:0000256" key="3">
    <source>
        <dbReference type="SAM" id="Phobius"/>
    </source>
</evidence>
<feature type="transmembrane region" description="Helical" evidence="3">
    <location>
        <begin position="117"/>
        <end position="137"/>
    </location>
</feature>
<reference evidence="5" key="1">
    <citation type="submission" date="2019-12" db="EMBL/GenBank/DDBJ databases">
        <title>Genome sequencing and annotation of Brassica cretica.</title>
        <authorList>
            <person name="Studholme D.J."/>
            <person name="Sarris P.F."/>
        </authorList>
    </citation>
    <scope>NUCLEOTIDE SEQUENCE</scope>
    <source>
        <strain evidence="5">PFS-001/15</strain>
        <strain evidence="6">PFS-102/07</strain>
        <tissue evidence="5">Leaf</tissue>
    </source>
</reference>
<dbReference type="PANTHER" id="PTHR30540:SF129">
    <property type="entry name" value="POTASSIUM TRANSPORTER"/>
    <property type="match status" value="1"/>
</dbReference>
<feature type="transmembrane region" description="Helical" evidence="3">
    <location>
        <begin position="61"/>
        <end position="81"/>
    </location>
</feature>
<comment type="subcellular location">
    <subcellularLocation>
        <location evidence="1">Cell membrane</location>
        <topology evidence="1">Multi-pass membrane protein</topology>
    </subcellularLocation>
</comment>
<dbReference type="GO" id="GO:0015079">
    <property type="term" value="F:potassium ion transmembrane transporter activity"/>
    <property type="evidence" value="ECO:0007669"/>
    <property type="project" value="InterPro"/>
</dbReference>
<feature type="domain" description="K+ potassium transporter integral membrane" evidence="4">
    <location>
        <begin position="21"/>
        <end position="110"/>
    </location>
</feature>
<keyword evidence="3" id="KW-1133">Transmembrane helix</keyword>
<gene>
    <name evidence="5" type="ORF">F2Q68_00032987</name>
    <name evidence="6" type="ORF">F2Q70_00037536</name>
</gene>
<evidence type="ECO:0000313" key="7">
    <source>
        <dbReference type="Proteomes" id="UP000712281"/>
    </source>
</evidence>
<evidence type="ECO:0000256" key="1">
    <source>
        <dbReference type="ARBA" id="ARBA00004651"/>
    </source>
</evidence>
<feature type="transmembrane region" description="Helical" evidence="3">
    <location>
        <begin position="35"/>
        <end position="55"/>
    </location>
</feature>
<dbReference type="InterPro" id="IPR053951">
    <property type="entry name" value="K_trans_N"/>
</dbReference>
<sequence length="172" mass="19439">MRASPLDQLHREFSNRSFKQKHCCGYFKRRGRDGWISLGGILLSITGTEALYADISYFPLLAIQLAFTLFMFPCLLLSYCGQAAYLVNNKDHYDDAFYASIPSLFLNLFTLMDSVPYINLSICLNIAVGVVAIYTVMESSVAFCPQRIHNSLSHKPFNQEWAKMNLCGRANA</sequence>
<evidence type="ECO:0000313" key="6">
    <source>
        <dbReference type="EMBL" id="KAF2586338.1"/>
    </source>
</evidence>
<organism evidence="5 7">
    <name type="scientific">Brassica cretica</name>
    <name type="common">Mustard</name>
    <dbReference type="NCBI Taxonomy" id="69181"/>
    <lineage>
        <taxon>Eukaryota</taxon>
        <taxon>Viridiplantae</taxon>
        <taxon>Streptophyta</taxon>
        <taxon>Embryophyta</taxon>
        <taxon>Tracheophyta</taxon>
        <taxon>Spermatophyta</taxon>
        <taxon>Magnoliopsida</taxon>
        <taxon>eudicotyledons</taxon>
        <taxon>Gunneridae</taxon>
        <taxon>Pentapetalae</taxon>
        <taxon>rosids</taxon>
        <taxon>malvids</taxon>
        <taxon>Brassicales</taxon>
        <taxon>Brassicaceae</taxon>
        <taxon>Brassiceae</taxon>
        <taxon>Brassica</taxon>
    </lineage>
</organism>
<name>A0A8S9GFT2_BRACR</name>
<keyword evidence="3" id="KW-0812">Transmembrane</keyword>
<dbReference type="AlphaFoldDB" id="A0A8S9GFT2"/>
<evidence type="ECO:0000313" key="5">
    <source>
        <dbReference type="EMBL" id="KAF2543106.1"/>
    </source>
</evidence>
<evidence type="ECO:0000256" key="2">
    <source>
        <dbReference type="ARBA" id="ARBA00008440"/>
    </source>
</evidence>
<dbReference type="EMBL" id="QGKW02002005">
    <property type="protein sequence ID" value="KAF2543106.1"/>
    <property type="molecule type" value="Genomic_DNA"/>
</dbReference>
<dbReference type="EMBL" id="QGKY02000246">
    <property type="protein sequence ID" value="KAF2586338.1"/>
    <property type="molecule type" value="Genomic_DNA"/>
</dbReference>
<evidence type="ECO:0000259" key="4">
    <source>
        <dbReference type="Pfam" id="PF02705"/>
    </source>
</evidence>
<accession>A0A8S9GFT2</accession>
<dbReference type="Proteomes" id="UP000712281">
    <property type="component" value="Unassembled WGS sequence"/>
</dbReference>
<keyword evidence="3" id="KW-0472">Membrane</keyword>
<comment type="similarity">
    <text evidence="2">Belongs to the HAK/KUP transporter (TC 2.A.72.3) family.</text>
</comment>
<proteinExistence type="inferred from homology"/>